<organism evidence="3 4">
    <name type="scientific">Mycena rosella</name>
    <name type="common">Pink bonnet</name>
    <name type="synonym">Agaricus rosellus</name>
    <dbReference type="NCBI Taxonomy" id="1033263"/>
    <lineage>
        <taxon>Eukaryota</taxon>
        <taxon>Fungi</taxon>
        <taxon>Dikarya</taxon>
        <taxon>Basidiomycota</taxon>
        <taxon>Agaricomycotina</taxon>
        <taxon>Agaricomycetes</taxon>
        <taxon>Agaricomycetidae</taxon>
        <taxon>Agaricales</taxon>
        <taxon>Marasmiineae</taxon>
        <taxon>Mycenaceae</taxon>
        <taxon>Mycena</taxon>
    </lineage>
</organism>
<protein>
    <recommendedName>
        <fullName evidence="2">Inhibitor I9 domain-containing protein</fullName>
    </recommendedName>
</protein>
<reference evidence="3" key="1">
    <citation type="submission" date="2023-03" db="EMBL/GenBank/DDBJ databases">
        <title>Massive genome expansion in bonnet fungi (Mycena s.s.) driven by repeated elements and novel gene families across ecological guilds.</title>
        <authorList>
            <consortium name="Lawrence Berkeley National Laboratory"/>
            <person name="Harder C.B."/>
            <person name="Miyauchi S."/>
            <person name="Viragh M."/>
            <person name="Kuo A."/>
            <person name="Thoen E."/>
            <person name="Andreopoulos B."/>
            <person name="Lu D."/>
            <person name="Skrede I."/>
            <person name="Drula E."/>
            <person name="Henrissat B."/>
            <person name="Morin E."/>
            <person name="Kohler A."/>
            <person name="Barry K."/>
            <person name="LaButti K."/>
            <person name="Morin E."/>
            <person name="Salamov A."/>
            <person name="Lipzen A."/>
            <person name="Mereny Z."/>
            <person name="Hegedus B."/>
            <person name="Baldrian P."/>
            <person name="Stursova M."/>
            <person name="Weitz H."/>
            <person name="Taylor A."/>
            <person name="Grigoriev I.V."/>
            <person name="Nagy L.G."/>
            <person name="Martin F."/>
            <person name="Kauserud H."/>
        </authorList>
    </citation>
    <scope>NUCLEOTIDE SEQUENCE</scope>
    <source>
        <strain evidence="3">CBHHK067</strain>
    </source>
</reference>
<dbReference type="AlphaFoldDB" id="A0AAD7E1N4"/>
<evidence type="ECO:0000313" key="4">
    <source>
        <dbReference type="Proteomes" id="UP001221757"/>
    </source>
</evidence>
<feature type="domain" description="Inhibitor I9" evidence="2">
    <location>
        <begin position="4"/>
        <end position="77"/>
    </location>
</feature>
<dbReference type="Pfam" id="PF05922">
    <property type="entry name" value="Inhibitor_I9"/>
    <property type="match status" value="1"/>
</dbReference>
<proteinExistence type="inferred from homology"/>
<dbReference type="Proteomes" id="UP001221757">
    <property type="component" value="Unassembled WGS sequence"/>
</dbReference>
<comment type="similarity">
    <text evidence="1">Belongs to the protease inhibitor I9 family.</text>
</comment>
<dbReference type="SUPFAM" id="SSF54897">
    <property type="entry name" value="Protease propeptides/inhibitors"/>
    <property type="match status" value="1"/>
</dbReference>
<dbReference type="PANTHER" id="PTHR28288">
    <property type="entry name" value="PROTEASE B INHIBITOR 2"/>
    <property type="match status" value="1"/>
</dbReference>
<dbReference type="EMBL" id="JARKIE010000013">
    <property type="protein sequence ID" value="KAJ7703205.1"/>
    <property type="molecule type" value="Genomic_DNA"/>
</dbReference>
<evidence type="ECO:0000256" key="1">
    <source>
        <dbReference type="ARBA" id="ARBA00038069"/>
    </source>
</evidence>
<evidence type="ECO:0000313" key="3">
    <source>
        <dbReference type="EMBL" id="KAJ7703205.1"/>
    </source>
</evidence>
<gene>
    <name evidence="3" type="ORF">B0H17DRAFT_1042250</name>
</gene>
<dbReference type="GO" id="GO:0004866">
    <property type="term" value="F:endopeptidase inhibitor activity"/>
    <property type="evidence" value="ECO:0007669"/>
    <property type="project" value="TreeGrafter"/>
</dbReference>
<dbReference type="Gene3D" id="3.30.70.80">
    <property type="entry name" value="Peptidase S8 propeptide/proteinase inhibitor I9"/>
    <property type="match status" value="1"/>
</dbReference>
<name>A0AAD7E1N4_MYCRO</name>
<dbReference type="InterPro" id="IPR010259">
    <property type="entry name" value="S8pro/Inhibitor_I9"/>
</dbReference>
<dbReference type="InterPro" id="IPR037045">
    <property type="entry name" value="S8pro/Inhibitor_I9_sf"/>
</dbReference>
<comment type="caution">
    <text evidence="3">The sequence shown here is derived from an EMBL/GenBank/DDBJ whole genome shotgun (WGS) entry which is preliminary data.</text>
</comment>
<sequence length="78" mass="8611">MSEKYIVVFKSTASQEDIDKFAESVSSDGGEVIHRYDSTMKGFAAKLSPNTLTKFNSLQAEKDSIIDYIEPDGVVTTQ</sequence>
<accession>A0AAD7E1N4</accession>
<dbReference type="InterPro" id="IPR052471">
    <property type="entry name" value="PBI_I9"/>
</dbReference>
<dbReference type="GO" id="GO:0042144">
    <property type="term" value="P:vacuole fusion, non-autophagic"/>
    <property type="evidence" value="ECO:0007669"/>
    <property type="project" value="TreeGrafter"/>
</dbReference>
<evidence type="ECO:0000259" key="2">
    <source>
        <dbReference type="Pfam" id="PF05922"/>
    </source>
</evidence>
<dbReference type="PANTHER" id="PTHR28288:SF2">
    <property type="entry name" value="PROTEASE B INHIBITOR 2"/>
    <property type="match status" value="1"/>
</dbReference>
<keyword evidence="4" id="KW-1185">Reference proteome</keyword>